<protein>
    <submittedName>
        <fullName evidence="1">Uncharacterized protein</fullName>
    </submittedName>
</protein>
<dbReference type="Proteomes" id="UP001066276">
    <property type="component" value="Chromosome 4_1"/>
</dbReference>
<reference evidence="1" key="1">
    <citation type="journal article" date="2022" name="bioRxiv">
        <title>Sequencing and chromosome-scale assembly of the giantPleurodeles waltlgenome.</title>
        <authorList>
            <person name="Brown T."/>
            <person name="Elewa A."/>
            <person name="Iarovenko S."/>
            <person name="Subramanian E."/>
            <person name="Araus A.J."/>
            <person name="Petzold A."/>
            <person name="Susuki M."/>
            <person name="Suzuki K.-i.T."/>
            <person name="Hayashi T."/>
            <person name="Toyoda A."/>
            <person name="Oliveira C."/>
            <person name="Osipova E."/>
            <person name="Leigh N.D."/>
            <person name="Simon A."/>
            <person name="Yun M.H."/>
        </authorList>
    </citation>
    <scope>NUCLEOTIDE SEQUENCE</scope>
    <source>
        <strain evidence="1">20211129_DDA</strain>
        <tissue evidence="1">Liver</tissue>
    </source>
</reference>
<sequence length="74" mass="8395">MATIQWVRSSLEAKKDSVTLVVADLRKMDERVKEMKESTATLKVNTVALMVQIGELRATSRILEARLKNYEGRS</sequence>
<dbReference type="EMBL" id="JANPWB010000007">
    <property type="protein sequence ID" value="KAJ1172805.1"/>
    <property type="molecule type" value="Genomic_DNA"/>
</dbReference>
<organism evidence="1 2">
    <name type="scientific">Pleurodeles waltl</name>
    <name type="common">Iberian ribbed newt</name>
    <dbReference type="NCBI Taxonomy" id="8319"/>
    <lineage>
        <taxon>Eukaryota</taxon>
        <taxon>Metazoa</taxon>
        <taxon>Chordata</taxon>
        <taxon>Craniata</taxon>
        <taxon>Vertebrata</taxon>
        <taxon>Euteleostomi</taxon>
        <taxon>Amphibia</taxon>
        <taxon>Batrachia</taxon>
        <taxon>Caudata</taxon>
        <taxon>Salamandroidea</taxon>
        <taxon>Salamandridae</taxon>
        <taxon>Pleurodelinae</taxon>
        <taxon>Pleurodeles</taxon>
    </lineage>
</organism>
<name>A0AAV7T8Q9_PLEWA</name>
<comment type="caution">
    <text evidence="1">The sequence shown here is derived from an EMBL/GenBank/DDBJ whole genome shotgun (WGS) entry which is preliminary data.</text>
</comment>
<gene>
    <name evidence="1" type="ORF">NDU88_004647</name>
</gene>
<evidence type="ECO:0000313" key="2">
    <source>
        <dbReference type="Proteomes" id="UP001066276"/>
    </source>
</evidence>
<evidence type="ECO:0000313" key="1">
    <source>
        <dbReference type="EMBL" id="KAJ1172805.1"/>
    </source>
</evidence>
<keyword evidence="2" id="KW-1185">Reference proteome</keyword>
<dbReference type="AlphaFoldDB" id="A0AAV7T8Q9"/>
<proteinExistence type="predicted"/>
<accession>A0AAV7T8Q9</accession>